<dbReference type="SFLD" id="SFLDF00043">
    <property type="entry name" value="sucrose-phosphatase"/>
    <property type="match status" value="1"/>
</dbReference>
<feature type="chain" id="PRO_5046804376" description="Sucrose-phosphatase" evidence="10">
    <location>
        <begin position="26"/>
        <end position="487"/>
    </location>
</feature>
<dbReference type="InterPro" id="IPR032710">
    <property type="entry name" value="NTF2-like_dom_sf"/>
</dbReference>
<dbReference type="InterPro" id="IPR036412">
    <property type="entry name" value="HAD-like_sf"/>
</dbReference>
<comment type="similarity">
    <text evidence="4 9">Belongs to the sucrose phosphatase family.</text>
</comment>
<name>A0ABM0ZH81_CAMSA</name>
<evidence type="ECO:0000256" key="6">
    <source>
        <dbReference type="ARBA" id="ARBA00022801"/>
    </source>
</evidence>
<evidence type="ECO:0000256" key="10">
    <source>
        <dbReference type="SAM" id="SignalP"/>
    </source>
</evidence>
<evidence type="ECO:0000256" key="9">
    <source>
        <dbReference type="RuleBase" id="RU368007"/>
    </source>
</evidence>
<accession>A0ABM0ZH81</accession>
<dbReference type="SFLD" id="SFLDG01141">
    <property type="entry name" value="C2.B.1:_Sucrose_Phosphatase_Li"/>
    <property type="match status" value="1"/>
</dbReference>
<dbReference type="Proteomes" id="UP000694864">
    <property type="component" value="Chromosome 6"/>
</dbReference>
<evidence type="ECO:0000259" key="11">
    <source>
        <dbReference type="Pfam" id="PF05116"/>
    </source>
</evidence>
<comment type="cofactor">
    <cofactor evidence="1 9">
        <name>Mg(2+)</name>
        <dbReference type="ChEBI" id="CHEBI:18420"/>
    </cofactor>
</comment>
<comment type="function">
    <text evidence="2 9">Catalyzes the final step of sucrose synthesis.</text>
</comment>
<evidence type="ECO:0000256" key="4">
    <source>
        <dbReference type="ARBA" id="ARBA00007211"/>
    </source>
</evidence>
<dbReference type="InterPro" id="IPR006379">
    <property type="entry name" value="HAD-SF_hydro_IIB"/>
</dbReference>
<dbReference type="RefSeq" id="XP_010515695.1">
    <property type="nucleotide sequence ID" value="XM_010517393.2"/>
</dbReference>
<evidence type="ECO:0000256" key="3">
    <source>
        <dbReference type="ARBA" id="ARBA00005070"/>
    </source>
</evidence>
<dbReference type="Gene3D" id="3.10.450.50">
    <property type="match status" value="1"/>
</dbReference>
<dbReference type="InterPro" id="IPR051518">
    <property type="entry name" value="Sucrose_Phosphatase"/>
</dbReference>
<dbReference type="SUPFAM" id="SSF56784">
    <property type="entry name" value="HAD-like"/>
    <property type="match status" value="1"/>
</dbReference>
<sequence>MSNTRNSVCECYSLLLLLLLRKANKRTKTKTKIKKENLFLVSLNLQKKKKKRFTQGQSNIVTMERLISHPPLMIVSDLDHTMVDHQDQQNLSLLRFNSLWEDAYRRDSLLVFSTARSPILYKELRKEKPLLTPDIIITSIGTEIAFGNSMVPDHAWVETLNSDKWNREIVLEETRKFPELTLQPKTEQRLHKVSFYIDEGKGEALTKELSQLLEKRGLDVKIIYSWGKNVDVIPRGAGKGEALEYLLKKLQAEGIFPVNTLACGDSEHDAELFSIPDVHGVMVSNSQEELLKWRSENALDNPKVIHSTERCADGIIQAIGHFKLGPNLSPRDVSEFLKRKRDTANPGQEVVRFYLFYERLRRGEINNYETYIASFKESCHQGAVFVHPSGAEKSLRDTIDEVEMCYGDKRGKKFWVWVDQVLVTDNNTPGKCIVKFAKWEQCEDERKCCTTTVEFTSKGGDLVWEKVNQIWSEDAEVKDDDNSRWIL</sequence>
<evidence type="ECO:0000313" key="13">
    <source>
        <dbReference type="Proteomes" id="UP000694864"/>
    </source>
</evidence>
<dbReference type="InterPro" id="IPR023214">
    <property type="entry name" value="HAD_sf"/>
</dbReference>
<dbReference type="InterPro" id="IPR013679">
    <property type="entry name" value="SPP_C"/>
</dbReference>
<evidence type="ECO:0000256" key="1">
    <source>
        <dbReference type="ARBA" id="ARBA00001946"/>
    </source>
</evidence>
<reference evidence="13" key="1">
    <citation type="journal article" date="2014" name="Nat. Commun.">
        <title>The emerging biofuel crop Camelina sativa retains a highly undifferentiated hexaploid genome structure.</title>
        <authorList>
            <person name="Kagale S."/>
            <person name="Koh C."/>
            <person name="Nixon J."/>
            <person name="Bollina V."/>
            <person name="Clarke W.E."/>
            <person name="Tuteja R."/>
            <person name="Spillane C."/>
            <person name="Robinson S.J."/>
            <person name="Links M.G."/>
            <person name="Clarke C."/>
            <person name="Higgins E.E."/>
            <person name="Huebert T."/>
            <person name="Sharpe A.G."/>
            <person name="Parkin I.A."/>
        </authorList>
    </citation>
    <scope>NUCLEOTIDE SEQUENCE [LARGE SCALE GENOMIC DNA]</scope>
    <source>
        <strain evidence="13">cv. DH55</strain>
    </source>
</reference>
<protein>
    <recommendedName>
        <fullName evidence="9">Sucrose-phosphatase</fullName>
        <ecNumber evidence="9">3.1.3.24</ecNumber>
    </recommendedName>
</protein>
<gene>
    <name evidence="14" type="primary">LOC104791485</name>
</gene>
<dbReference type="SFLD" id="SFLDG01140">
    <property type="entry name" value="C2.B:_Phosphomannomutase_and_P"/>
    <property type="match status" value="1"/>
</dbReference>
<feature type="signal peptide" evidence="10">
    <location>
        <begin position="1"/>
        <end position="25"/>
    </location>
</feature>
<dbReference type="Pfam" id="PF08472">
    <property type="entry name" value="S6PP_C"/>
    <property type="match status" value="1"/>
</dbReference>
<reference evidence="14" key="2">
    <citation type="submission" date="2025-08" db="UniProtKB">
        <authorList>
            <consortium name="RefSeq"/>
        </authorList>
    </citation>
    <scope>IDENTIFICATION</scope>
    <source>
        <tissue evidence="14">Leaf</tissue>
    </source>
</reference>
<dbReference type="SUPFAM" id="SSF54427">
    <property type="entry name" value="NTF2-like"/>
    <property type="match status" value="1"/>
</dbReference>
<evidence type="ECO:0000313" key="14">
    <source>
        <dbReference type="RefSeq" id="XP_010515695.1"/>
    </source>
</evidence>
<dbReference type="InterPro" id="IPR006380">
    <property type="entry name" value="SPP-like_dom"/>
</dbReference>
<dbReference type="Gene3D" id="3.40.50.1000">
    <property type="entry name" value="HAD superfamily/HAD-like"/>
    <property type="match status" value="1"/>
</dbReference>
<dbReference type="PANTHER" id="PTHR46521">
    <property type="entry name" value="SUCROSE-PHOSPHATASE 2-RELATED"/>
    <property type="match status" value="1"/>
</dbReference>
<keyword evidence="10" id="KW-0732">Signal</keyword>
<keyword evidence="13" id="KW-1185">Reference proteome</keyword>
<evidence type="ECO:0000256" key="2">
    <source>
        <dbReference type="ARBA" id="ARBA00003645"/>
    </source>
</evidence>
<comment type="pathway">
    <text evidence="3 9">Glycan biosynthesis; sucrose biosynthesis; sucrose from D-fructose 6-phosphate and UDP-alpha-D-glucose: step 2/2.</text>
</comment>
<dbReference type="Gene3D" id="3.90.1070.10">
    <property type="match status" value="1"/>
</dbReference>
<keyword evidence="6 9" id="KW-0378">Hydrolase</keyword>
<dbReference type="PANTHER" id="PTHR46521:SF13">
    <property type="entry name" value="SUCROSE-PHOSPHATASE 3B-RELATED"/>
    <property type="match status" value="1"/>
</dbReference>
<comment type="subunit">
    <text evidence="5 9">Homodimer.</text>
</comment>
<evidence type="ECO:0000256" key="8">
    <source>
        <dbReference type="ARBA" id="ARBA00048036"/>
    </source>
</evidence>
<evidence type="ECO:0000256" key="7">
    <source>
        <dbReference type="ARBA" id="ARBA00022842"/>
    </source>
</evidence>
<dbReference type="NCBIfam" id="TIGR01485">
    <property type="entry name" value="SPP_plant-cyano"/>
    <property type="match status" value="1"/>
</dbReference>
<dbReference type="EC" id="3.1.3.24" evidence="9"/>
<dbReference type="GeneID" id="104791485"/>
<comment type="catalytic activity">
    <reaction evidence="8 9">
        <text>sucrose 6(F)-phosphate + H2O = sucrose + phosphate</text>
        <dbReference type="Rhea" id="RHEA:19289"/>
        <dbReference type="ChEBI" id="CHEBI:15377"/>
        <dbReference type="ChEBI" id="CHEBI:17992"/>
        <dbReference type="ChEBI" id="CHEBI:43474"/>
        <dbReference type="ChEBI" id="CHEBI:57723"/>
        <dbReference type="EC" id="3.1.3.24"/>
    </reaction>
</comment>
<feature type="domain" description="Sucrose-phosphatase C-terminal" evidence="12">
    <location>
        <begin position="346"/>
        <end position="473"/>
    </location>
</feature>
<keyword evidence="7 9" id="KW-0460">Magnesium</keyword>
<dbReference type="Pfam" id="PF05116">
    <property type="entry name" value="S6PP"/>
    <property type="match status" value="1"/>
</dbReference>
<dbReference type="CDD" id="cd02605">
    <property type="entry name" value="HAD_SPP"/>
    <property type="match status" value="1"/>
</dbReference>
<evidence type="ECO:0000259" key="12">
    <source>
        <dbReference type="Pfam" id="PF08472"/>
    </source>
</evidence>
<dbReference type="NCBIfam" id="TIGR01482">
    <property type="entry name" value="SPP-subfamily"/>
    <property type="match status" value="1"/>
</dbReference>
<evidence type="ECO:0000256" key="5">
    <source>
        <dbReference type="ARBA" id="ARBA00011738"/>
    </source>
</evidence>
<organism evidence="13 14">
    <name type="scientific">Camelina sativa</name>
    <name type="common">False flax</name>
    <name type="synonym">Myagrum sativum</name>
    <dbReference type="NCBI Taxonomy" id="90675"/>
    <lineage>
        <taxon>Eukaryota</taxon>
        <taxon>Viridiplantae</taxon>
        <taxon>Streptophyta</taxon>
        <taxon>Embryophyta</taxon>
        <taxon>Tracheophyta</taxon>
        <taxon>Spermatophyta</taxon>
        <taxon>Magnoliopsida</taxon>
        <taxon>eudicotyledons</taxon>
        <taxon>Gunneridae</taxon>
        <taxon>Pentapetalae</taxon>
        <taxon>rosids</taxon>
        <taxon>malvids</taxon>
        <taxon>Brassicales</taxon>
        <taxon>Brassicaceae</taxon>
        <taxon>Camelineae</taxon>
        <taxon>Camelina</taxon>
    </lineage>
</organism>
<dbReference type="InterPro" id="IPR012847">
    <property type="entry name" value="Sucrose_phosphatase_pln/cyn"/>
</dbReference>
<feature type="domain" description="Sucrose phosphatase-like" evidence="11">
    <location>
        <begin position="71"/>
        <end position="323"/>
    </location>
</feature>
<dbReference type="SFLD" id="SFLDS00003">
    <property type="entry name" value="Haloacid_Dehalogenase"/>
    <property type="match status" value="1"/>
</dbReference>
<dbReference type="NCBIfam" id="TIGR01484">
    <property type="entry name" value="HAD-SF-IIB"/>
    <property type="match status" value="1"/>
</dbReference>
<proteinExistence type="inferred from homology"/>